<dbReference type="GeneID" id="107882565"/>
<dbReference type="KEGG" id="api:107882565"/>
<evidence type="ECO:0000313" key="2">
    <source>
        <dbReference type="Proteomes" id="UP000007819"/>
    </source>
</evidence>
<reference evidence="1" key="2">
    <citation type="submission" date="2022-06" db="UniProtKB">
        <authorList>
            <consortium name="EnsemblMetazoa"/>
        </authorList>
    </citation>
    <scope>IDENTIFICATION</scope>
</reference>
<dbReference type="EnsemblMetazoa" id="XM_016801109.1">
    <property type="protein sequence ID" value="XP_016656598.1"/>
    <property type="gene ID" value="LOC107882565"/>
</dbReference>
<evidence type="ECO:0000313" key="1">
    <source>
        <dbReference type="EnsemblMetazoa" id="XP_016656598.1"/>
    </source>
</evidence>
<dbReference type="PANTHER" id="PTHR46289:SF14">
    <property type="entry name" value="DUF4371 DOMAIN-CONTAINING PROTEIN"/>
    <property type="match status" value="1"/>
</dbReference>
<accession>A0A8R2D1H5</accession>
<dbReference type="RefSeq" id="XP_016656598.1">
    <property type="nucleotide sequence ID" value="XM_016801109.1"/>
</dbReference>
<keyword evidence="2" id="KW-1185">Reference proteome</keyword>
<dbReference type="Proteomes" id="UP000007819">
    <property type="component" value="Chromosome A2"/>
</dbReference>
<sequence length="250" mass="28434">MNKLVGLGFDGCSVMAGKENGVQKIICDKYSKATFFHCASHRLNLVVNDLNAVTEIQNTAGVIKEVINFFRESVLRRKLVTNIPLLCDTRWSVKYKSIRIFAENFINIKSVLEKLSHNNDSDFKVNTTTRTKAQELSCVTSTSEFIIFLNIISKYSAQLEPVTNKLQAKSIDLYSVQIQNHIQDLLSIFNNNREQSDIVFNDIFNNSVFMAEKIGADIKNPRITSKIKKDQITKPILLNTITDSIFLFRT</sequence>
<protein>
    <recommendedName>
        <fullName evidence="3">Zinc finger MYM-type protein 1-like</fullName>
    </recommendedName>
</protein>
<proteinExistence type="predicted"/>
<dbReference type="SUPFAM" id="SSF53098">
    <property type="entry name" value="Ribonuclease H-like"/>
    <property type="match status" value="1"/>
</dbReference>
<dbReference type="InterPro" id="IPR052958">
    <property type="entry name" value="IFN-induced_PKR_regulator"/>
</dbReference>
<evidence type="ECO:0008006" key="3">
    <source>
        <dbReference type="Google" id="ProtNLM"/>
    </source>
</evidence>
<dbReference type="AlphaFoldDB" id="A0A8R2D1H5"/>
<name>A0A8R2D1H5_ACYPI</name>
<dbReference type="PANTHER" id="PTHR46289">
    <property type="entry name" value="52 KDA REPRESSOR OF THE INHIBITOR OF THE PROTEIN KINASE-LIKE PROTEIN-RELATED"/>
    <property type="match status" value="1"/>
</dbReference>
<reference evidence="2" key="1">
    <citation type="submission" date="2010-06" db="EMBL/GenBank/DDBJ databases">
        <authorList>
            <person name="Jiang H."/>
            <person name="Abraham K."/>
            <person name="Ali S."/>
            <person name="Alsbrooks S.L."/>
            <person name="Anim B.N."/>
            <person name="Anosike U.S."/>
            <person name="Attaway T."/>
            <person name="Bandaranaike D.P."/>
            <person name="Battles P.K."/>
            <person name="Bell S.N."/>
            <person name="Bell A.V."/>
            <person name="Beltran B."/>
            <person name="Bickham C."/>
            <person name="Bustamante Y."/>
            <person name="Caleb T."/>
            <person name="Canada A."/>
            <person name="Cardenas V."/>
            <person name="Carter K."/>
            <person name="Chacko J."/>
            <person name="Chandrabose M.N."/>
            <person name="Chavez D."/>
            <person name="Chavez A."/>
            <person name="Chen L."/>
            <person name="Chu H.-S."/>
            <person name="Claassen K.J."/>
            <person name="Cockrell R."/>
            <person name="Collins M."/>
            <person name="Cooper J.A."/>
            <person name="Cree A."/>
            <person name="Curry S.M."/>
            <person name="Da Y."/>
            <person name="Dao M.D."/>
            <person name="Das B."/>
            <person name="Davila M.-L."/>
            <person name="Davy-Carroll L."/>
            <person name="Denson S."/>
            <person name="Dinh H."/>
            <person name="Ebong V.E."/>
            <person name="Edwards J.R."/>
            <person name="Egan A."/>
            <person name="El-Daye J."/>
            <person name="Escobedo L."/>
            <person name="Fernandez S."/>
            <person name="Fernando P.R."/>
            <person name="Flagg N."/>
            <person name="Forbes L.D."/>
            <person name="Fowler R.G."/>
            <person name="Fu Q."/>
            <person name="Gabisi R.A."/>
            <person name="Ganer J."/>
            <person name="Garbino Pronczuk A."/>
            <person name="Garcia R.M."/>
            <person name="Garner T."/>
            <person name="Garrett T.E."/>
            <person name="Gonzalez D.A."/>
            <person name="Hamid H."/>
            <person name="Hawkins E.S."/>
            <person name="Hirani K."/>
            <person name="Hogues M.E."/>
            <person name="Hollins B."/>
            <person name="Hsiao C.-H."/>
            <person name="Jabil R."/>
            <person name="James M.L."/>
            <person name="Jhangiani S.N."/>
            <person name="Johnson B."/>
            <person name="Johnson Q."/>
            <person name="Joshi V."/>
            <person name="Kalu J.B."/>
            <person name="Kam C."/>
            <person name="Kashfia A."/>
            <person name="Keebler J."/>
            <person name="Kisamo H."/>
            <person name="Kovar C.L."/>
            <person name="Lago L.A."/>
            <person name="Lai C.-Y."/>
            <person name="Laidlaw J."/>
            <person name="Lara F."/>
            <person name="Le T.-K."/>
            <person name="Lee S.L."/>
            <person name="Legall F.H."/>
            <person name="Lemon S.J."/>
            <person name="Lewis L.R."/>
            <person name="Li B."/>
            <person name="Liu Y."/>
            <person name="Liu Y.-S."/>
            <person name="Lopez J."/>
            <person name="Lozado R.J."/>
            <person name="Lu J."/>
            <person name="Madu R.C."/>
            <person name="Maheshwari M."/>
            <person name="Maheshwari R."/>
            <person name="Malloy K."/>
            <person name="Martinez E."/>
            <person name="Mathew T."/>
            <person name="Mercado I.C."/>
            <person name="Mercado C."/>
            <person name="Meyer B."/>
            <person name="Montgomery K."/>
            <person name="Morgan M.B."/>
            <person name="Munidasa M."/>
            <person name="Nazareth L.V."/>
            <person name="Nelson J."/>
            <person name="Ng B.M."/>
            <person name="Nguyen N.B."/>
            <person name="Nguyen P.Q."/>
            <person name="Nguyen T."/>
            <person name="Obregon M."/>
            <person name="Okwuonu G.O."/>
            <person name="Onwere C.G."/>
            <person name="Orozco G."/>
            <person name="Parra A."/>
            <person name="Patel S."/>
            <person name="Patil S."/>
            <person name="Perez A."/>
            <person name="Perez Y."/>
            <person name="Pham C."/>
            <person name="Primus E.L."/>
            <person name="Pu L.-L."/>
            <person name="Puazo M."/>
            <person name="Qin X."/>
            <person name="Quiroz J.B."/>
            <person name="Reese J."/>
            <person name="Richards S."/>
            <person name="Rives C.M."/>
            <person name="Robberts R."/>
            <person name="Ruiz S.J."/>
            <person name="Ruiz M.J."/>
            <person name="Santibanez J."/>
            <person name="Schneider B.W."/>
            <person name="Sisson I."/>
            <person name="Smith M."/>
            <person name="Sodergren E."/>
            <person name="Song X.-Z."/>
            <person name="Song B.B."/>
            <person name="Summersgill H."/>
            <person name="Thelus R."/>
            <person name="Thornton R.D."/>
            <person name="Trejos Z.Y."/>
            <person name="Usmani K."/>
            <person name="Vattathil S."/>
            <person name="Villasana D."/>
            <person name="Walker D.L."/>
            <person name="Wang S."/>
            <person name="Wang K."/>
            <person name="White C.S."/>
            <person name="Williams A.C."/>
            <person name="Williamson J."/>
            <person name="Wilson K."/>
            <person name="Woghiren I.O."/>
            <person name="Woodworth J.R."/>
            <person name="Worley K.C."/>
            <person name="Wright R.A."/>
            <person name="Wu W."/>
            <person name="Young L."/>
            <person name="Zhang L."/>
            <person name="Zhang J."/>
            <person name="Zhu Y."/>
            <person name="Muzny D.M."/>
            <person name="Weinstock G."/>
            <person name="Gibbs R.A."/>
        </authorList>
    </citation>
    <scope>NUCLEOTIDE SEQUENCE [LARGE SCALE GENOMIC DNA]</scope>
    <source>
        <strain evidence="2">LSR1</strain>
    </source>
</reference>
<dbReference type="OrthoDB" id="6605447at2759"/>
<dbReference type="InterPro" id="IPR012337">
    <property type="entry name" value="RNaseH-like_sf"/>
</dbReference>
<organism evidence="1 2">
    <name type="scientific">Acyrthosiphon pisum</name>
    <name type="common">Pea aphid</name>
    <dbReference type="NCBI Taxonomy" id="7029"/>
    <lineage>
        <taxon>Eukaryota</taxon>
        <taxon>Metazoa</taxon>
        <taxon>Ecdysozoa</taxon>
        <taxon>Arthropoda</taxon>
        <taxon>Hexapoda</taxon>
        <taxon>Insecta</taxon>
        <taxon>Pterygota</taxon>
        <taxon>Neoptera</taxon>
        <taxon>Paraneoptera</taxon>
        <taxon>Hemiptera</taxon>
        <taxon>Sternorrhyncha</taxon>
        <taxon>Aphidomorpha</taxon>
        <taxon>Aphidoidea</taxon>
        <taxon>Aphididae</taxon>
        <taxon>Macrosiphini</taxon>
        <taxon>Acyrthosiphon</taxon>
    </lineage>
</organism>